<dbReference type="EnsemblMetazoa" id="AMAM006702-RA">
    <property type="protein sequence ID" value="AMAM006702-PA"/>
    <property type="gene ID" value="AMAM006702"/>
</dbReference>
<dbReference type="GO" id="GO:0005524">
    <property type="term" value="F:ATP binding"/>
    <property type="evidence" value="ECO:0007669"/>
    <property type="project" value="InterPro"/>
</dbReference>
<organism evidence="3 4">
    <name type="scientific">Anopheles maculatus</name>
    <dbReference type="NCBI Taxonomy" id="74869"/>
    <lineage>
        <taxon>Eukaryota</taxon>
        <taxon>Metazoa</taxon>
        <taxon>Ecdysozoa</taxon>
        <taxon>Arthropoda</taxon>
        <taxon>Hexapoda</taxon>
        <taxon>Insecta</taxon>
        <taxon>Pterygota</taxon>
        <taxon>Neoptera</taxon>
        <taxon>Endopterygota</taxon>
        <taxon>Diptera</taxon>
        <taxon>Nematocera</taxon>
        <taxon>Culicoidea</taxon>
        <taxon>Culicidae</taxon>
        <taxon>Anophelinae</taxon>
        <taxon>Anopheles</taxon>
        <taxon>Anopheles maculatus group</taxon>
    </lineage>
</organism>
<dbReference type="CDD" id="cd02035">
    <property type="entry name" value="ArsA"/>
    <property type="match status" value="1"/>
</dbReference>
<evidence type="ECO:0000259" key="2">
    <source>
        <dbReference type="PROSITE" id="PS50987"/>
    </source>
</evidence>
<dbReference type="VEuPathDB" id="VectorBase:AMAM006702"/>
<evidence type="ECO:0000313" key="4">
    <source>
        <dbReference type="Proteomes" id="UP000075901"/>
    </source>
</evidence>
<dbReference type="AlphaFoldDB" id="A0A182SH65"/>
<dbReference type="GO" id="GO:0016887">
    <property type="term" value="F:ATP hydrolysis activity"/>
    <property type="evidence" value="ECO:0007669"/>
    <property type="project" value="InterPro"/>
</dbReference>
<sequence length="191" mass="20527">MLRESGLLLDRRAGKWIHYRLSPHIPAWAAAVIEQAYLSQRDHIVLLARGNQPMAFIDNTLVKNFLENSGAEGLPLILLDGELVMAGRYPTRADLARWCKLPLEITGGVGKTSISCASAITLADAGKRVLLVSTDPASNVGQVFNQPIGNQITAIATVPGLSALEIDPQAAAQLYRSRIVDPVKGLLPEAV</sequence>
<dbReference type="InterPro" id="IPR027417">
    <property type="entry name" value="P-loop_NTPase"/>
</dbReference>
<feature type="domain" description="HTH arsR-type" evidence="2">
    <location>
        <begin position="1"/>
        <end position="40"/>
    </location>
</feature>
<accession>A0A182SH65</accession>
<protein>
    <recommendedName>
        <fullName evidence="2">HTH arsR-type domain-containing protein</fullName>
    </recommendedName>
</protein>
<proteinExistence type="inferred from homology"/>
<dbReference type="InterPro" id="IPR001845">
    <property type="entry name" value="HTH_ArsR_DNA-bd_dom"/>
</dbReference>
<name>A0A182SH65_9DIPT</name>
<dbReference type="GO" id="GO:0003677">
    <property type="term" value="F:DNA binding"/>
    <property type="evidence" value="ECO:0007669"/>
    <property type="project" value="InterPro"/>
</dbReference>
<dbReference type="GO" id="GO:0046685">
    <property type="term" value="P:response to arsenic-containing substance"/>
    <property type="evidence" value="ECO:0007669"/>
    <property type="project" value="InterPro"/>
</dbReference>
<comment type="similarity">
    <text evidence="1">Belongs to the arsA ATPase family.</text>
</comment>
<dbReference type="Gene3D" id="3.40.50.300">
    <property type="entry name" value="P-loop containing nucleotide triphosphate hydrolases"/>
    <property type="match status" value="1"/>
</dbReference>
<dbReference type="PROSITE" id="PS50987">
    <property type="entry name" value="HTH_ARSR_2"/>
    <property type="match status" value="1"/>
</dbReference>
<dbReference type="GO" id="GO:0003700">
    <property type="term" value="F:DNA-binding transcription factor activity"/>
    <property type="evidence" value="ECO:0007669"/>
    <property type="project" value="InterPro"/>
</dbReference>
<dbReference type="Proteomes" id="UP000075901">
    <property type="component" value="Unassembled WGS sequence"/>
</dbReference>
<dbReference type="InterPro" id="IPR025723">
    <property type="entry name" value="ArsA/GET3_ATPase-like"/>
</dbReference>
<dbReference type="GO" id="GO:0045892">
    <property type="term" value="P:negative regulation of DNA-templated transcription"/>
    <property type="evidence" value="ECO:0007669"/>
    <property type="project" value="InterPro"/>
</dbReference>
<dbReference type="SUPFAM" id="SSF52540">
    <property type="entry name" value="P-loop containing nucleoside triphosphate hydrolases"/>
    <property type="match status" value="1"/>
</dbReference>
<reference evidence="4" key="1">
    <citation type="submission" date="2013-09" db="EMBL/GenBank/DDBJ databases">
        <title>The Genome Sequence of Anopheles maculatus species B.</title>
        <authorList>
            <consortium name="The Broad Institute Genomics Platform"/>
            <person name="Neafsey D.E."/>
            <person name="Besansky N."/>
            <person name="Howell P."/>
            <person name="Walton C."/>
            <person name="Young S.K."/>
            <person name="Zeng Q."/>
            <person name="Gargeya S."/>
            <person name="Fitzgerald M."/>
            <person name="Haas B."/>
            <person name="Abouelleil A."/>
            <person name="Allen A.W."/>
            <person name="Alvarado L."/>
            <person name="Arachchi H.M."/>
            <person name="Berlin A.M."/>
            <person name="Chapman S.B."/>
            <person name="Gainer-Dewar J."/>
            <person name="Goldberg J."/>
            <person name="Griggs A."/>
            <person name="Gujja S."/>
            <person name="Hansen M."/>
            <person name="Howarth C."/>
            <person name="Imamovic A."/>
            <person name="Ireland A."/>
            <person name="Larimer J."/>
            <person name="McCowan C."/>
            <person name="Murphy C."/>
            <person name="Pearson M."/>
            <person name="Poon T.W."/>
            <person name="Priest M."/>
            <person name="Roberts A."/>
            <person name="Saif S."/>
            <person name="Shea T."/>
            <person name="Sisk P."/>
            <person name="Sykes S."/>
            <person name="Wortman J."/>
            <person name="Nusbaum C."/>
            <person name="Birren B."/>
        </authorList>
    </citation>
    <scope>NUCLEOTIDE SEQUENCE [LARGE SCALE GENOMIC DNA]</scope>
    <source>
        <strain evidence="4">maculatus3</strain>
    </source>
</reference>
<evidence type="ECO:0000313" key="3">
    <source>
        <dbReference type="EnsemblMetazoa" id="AMAM006702-PA"/>
    </source>
</evidence>
<dbReference type="Pfam" id="PF02374">
    <property type="entry name" value="ArsA_ATPase"/>
    <property type="match status" value="1"/>
</dbReference>
<evidence type="ECO:0000256" key="1">
    <source>
        <dbReference type="ARBA" id="ARBA00011040"/>
    </source>
</evidence>
<dbReference type="PANTHER" id="PTHR10803">
    <property type="entry name" value="ARSENICAL PUMP-DRIVING ATPASE ARSENITE-TRANSLOCATING ATPASE"/>
    <property type="match status" value="1"/>
</dbReference>
<dbReference type="Gene3D" id="3.40.30.10">
    <property type="entry name" value="Glutaredoxin"/>
    <property type="match status" value="1"/>
</dbReference>
<reference evidence="3" key="2">
    <citation type="submission" date="2020-05" db="UniProtKB">
        <authorList>
            <consortium name="EnsemblMetazoa"/>
        </authorList>
    </citation>
    <scope>IDENTIFICATION</scope>
    <source>
        <strain evidence="3">maculatus3</strain>
    </source>
</reference>
<keyword evidence="4" id="KW-1185">Reference proteome</keyword>
<dbReference type="PANTHER" id="PTHR10803:SF3">
    <property type="entry name" value="ATPASE GET3"/>
    <property type="match status" value="1"/>
</dbReference>
<dbReference type="InterPro" id="IPR016300">
    <property type="entry name" value="ATPase_ArsA/GET3"/>
</dbReference>